<dbReference type="GO" id="GO:0045259">
    <property type="term" value="C:proton-transporting ATP synthase complex"/>
    <property type="evidence" value="ECO:0007669"/>
    <property type="project" value="UniProtKB-KW"/>
</dbReference>
<dbReference type="PANTHER" id="PTHR12386">
    <property type="entry name" value="ATP SYNTHASE SUBUNIT"/>
    <property type="match status" value="1"/>
</dbReference>
<sequence>MASKIVGSLQGTLSKLCALQKPVVYNAKVVGELAKQVYTKEGMHFPSGEQFAQAQQTLKQSLNANAWKNLTVSDAIKGGVVAAELYVFFMFGEIIGRRNFIGYNVESASKHEH</sequence>
<keyword evidence="5" id="KW-0375">Hydrogen ion transport</keyword>
<evidence type="ECO:0000256" key="5">
    <source>
        <dbReference type="ARBA" id="ARBA00022781"/>
    </source>
</evidence>
<keyword evidence="4" id="KW-0138">CF(0)</keyword>
<name>A0A1X2HIS1_SYNRA</name>
<dbReference type="AlphaFoldDB" id="A0A1X2HIS1"/>
<evidence type="ECO:0000256" key="1">
    <source>
        <dbReference type="ARBA" id="ARBA00004325"/>
    </source>
</evidence>
<evidence type="ECO:0000313" key="11">
    <source>
        <dbReference type="Proteomes" id="UP000242180"/>
    </source>
</evidence>
<dbReference type="Pfam" id="PF04718">
    <property type="entry name" value="ATP-synt_G"/>
    <property type="match status" value="1"/>
</dbReference>
<dbReference type="STRING" id="13706.A0A1X2HIS1"/>
<dbReference type="EMBL" id="MCGN01000003">
    <property type="protein sequence ID" value="ORY98993.1"/>
    <property type="molecule type" value="Genomic_DNA"/>
</dbReference>
<dbReference type="OrthoDB" id="437at2759"/>
<reference evidence="10 11" key="1">
    <citation type="submission" date="2016-07" db="EMBL/GenBank/DDBJ databases">
        <title>Pervasive Adenine N6-methylation of Active Genes in Fungi.</title>
        <authorList>
            <consortium name="DOE Joint Genome Institute"/>
            <person name="Mondo S.J."/>
            <person name="Dannebaum R.O."/>
            <person name="Kuo R.C."/>
            <person name="Labutti K."/>
            <person name="Haridas S."/>
            <person name="Kuo A."/>
            <person name="Salamov A."/>
            <person name="Ahrendt S.R."/>
            <person name="Lipzen A."/>
            <person name="Sullivan W."/>
            <person name="Andreopoulos W.B."/>
            <person name="Clum A."/>
            <person name="Lindquist E."/>
            <person name="Daum C."/>
            <person name="Ramamoorthy G.K."/>
            <person name="Gryganskyi A."/>
            <person name="Culley D."/>
            <person name="Magnuson J.K."/>
            <person name="James T.Y."/>
            <person name="O'Malley M.A."/>
            <person name="Stajich J.E."/>
            <person name="Spatafora J.W."/>
            <person name="Visel A."/>
            <person name="Grigoriev I.V."/>
        </authorList>
    </citation>
    <scope>NUCLEOTIDE SEQUENCE [LARGE SCALE GENOMIC DNA]</scope>
    <source>
        <strain evidence="10 11">NRRL 2496</strain>
    </source>
</reference>
<evidence type="ECO:0000256" key="2">
    <source>
        <dbReference type="ARBA" id="ARBA00005699"/>
    </source>
</evidence>
<evidence type="ECO:0000256" key="9">
    <source>
        <dbReference type="ARBA" id="ARBA00023310"/>
    </source>
</evidence>
<keyword evidence="9" id="KW-0066">ATP synthesis</keyword>
<comment type="similarity">
    <text evidence="2">Belongs to the ATPase g subunit family.</text>
</comment>
<organism evidence="10 11">
    <name type="scientific">Syncephalastrum racemosum</name>
    <name type="common">Filamentous fungus</name>
    <dbReference type="NCBI Taxonomy" id="13706"/>
    <lineage>
        <taxon>Eukaryota</taxon>
        <taxon>Fungi</taxon>
        <taxon>Fungi incertae sedis</taxon>
        <taxon>Mucoromycota</taxon>
        <taxon>Mucoromycotina</taxon>
        <taxon>Mucoromycetes</taxon>
        <taxon>Mucorales</taxon>
        <taxon>Syncephalastraceae</taxon>
        <taxon>Syncephalastrum</taxon>
    </lineage>
</organism>
<keyword evidence="3" id="KW-0813">Transport</keyword>
<gene>
    <name evidence="10" type="ORF">BCR43DRAFT_556539</name>
</gene>
<evidence type="ECO:0000313" key="10">
    <source>
        <dbReference type="EMBL" id="ORY98993.1"/>
    </source>
</evidence>
<keyword evidence="7" id="KW-0496">Mitochondrion</keyword>
<dbReference type="Proteomes" id="UP000242180">
    <property type="component" value="Unassembled WGS sequence"/>
</dbReference>
<dbReference type="GO" id="GO:0005743">
    <property type="term" value="C:mitochondrial inner membrane"/>
    <property type="evidence" value="ECO:0007669"/>
    <property type="project" value="EnsemblFungi"/>
</dbReference>
<evidence type="ECO:0000256" key="8">
    <source>
        <dbReference type="ARBA" id="ARBA00023136"/>
    </source>
</evidence>
<dbReference type="InParanoid" id="A0A1X2HIS1"/>
<proteinExistence type="inferred from homology"/>
<dbReference type="InterPro" id="IPR006808">
    <property type="entry name" value="ATP_synth_F0_gsu_mt"/>
</dbReference>
<comment type="caution">
    <text evidence="10">The sequence shown here is derived from an EMBL/GenBank/DDBJ whole genome shotgun (WGS) entry which is preliminary data.</text>
</comment>
<keyword evidence="6" id="KW-0406">Ion transport</keyword>
<evidence type="ECO:0000256" key="7">
    <source>
        <dbReference type="ARBA" id="ARBA00023128"/>
    </source>
</evidence>
<dbReference type="GO" id="GO:0065003">
    <property type="term" value="P:protein-containing complex assembly"/>
    <property type="evidence" value="ECO:0007669"/>
    <property type="project" value="EnsemblFungi"/>
</dbReference>
<evidence type="ECO:0000256" key="3">
    <source>
        <dbReference type="ARBA" id="ARBA00022448"/>
    </source>
</evidence>
<evidence type="ECO:0000256" key="6">
    <source>
        <dbReference type="ARBA" id="ARBA00023065"/>
    </source>
</evidence>
<keyword evidence="8" id="KW-0472">Membrane</keyword>
<accession>A0A1X2HIS1</accession>
<dbReference type="OMA" id="CAQAYLN"/>
<dbReference type="FunCoup" id="A0A1X2HIS1">
    <property type="interactions" value="1"/>
</dbReference>
<keyword evidence="11" id="KW-1185">Reference proteome</keyword>
<dbReference type="GO" id="GO:0046933">
    <property type="term" value="F:proton-transporting ATP synthase activity, rotational mechanism"/>
    <property type="evidence" value="ECO:0007669"/>
    <property type="project" value="EnsemblFungi"/>
</dbReference>
<comment type="subcellular location">
    <subcellularLocation>
        <location evidence="1">Mitochondrion membrane</location>
    </subcellularLocation>
</comment>
<dbReference type="GO" id="GO:0042407">
    <property type="term" value="P:cristae formation"/>
    <property type="evidence" value="ECO:0007669"/>
    <property type="project" value="EnsemblFungi"/>
</dbReference>
<evidence type="ECO:0000256" key="4">
    <source>
        <dbReference type="ARBA" id="ARBA00022547"/>
    </source>
</evidence>
<protein>
    <submittedName>
        <fullName evidence="10">Mitochondrial ATP synthase g subunit-domain-containing protein</fullName>
    </submittedName>
</protein>